<dbReference type="EMBL" id="HG721758">
    <property type="protein sequence ID" value="CDJ60331.1"/>
    <property type="molecule type" value="Genomic_DNA"/>
</dbReference>
<gene>
    <name evidence="2" type="ORF">EMWEY_00006150</name>
</gene>
<dbReference type="GO" id="GO:0016592">
    <property type="term" value="C:mediator complex"/>
    <property type="evidence" value="ECO:0007669"/>
    <property type="project" value="TreeGrafter"/>
</dbReference>
<dbReference type="OrthoDB" id="348019at2759"/>
<reference evidence="2" key="2">
    <citation type="submission" date="2013-10" db="EMBL/GenBank/DDBJ databases">
        <authorList>
            <person name="Aslett M."/>
        </authorList>
    </citation>
    <scope>NUCLEOTIDE SEQUENCE [LARGE SCALE GENOMIC DNA]</scope>
    <source>
        <strain evidence="2">Weybridge</strain>
    </source>
</reference>
<dbReference type="PANTHER" id="PTHR46007:SF12">
    <property type="entry name" value="C2H2-TYPE DOMAIN-CONTAINING PROTEIN-RELATED"/>
    <property type="match status" value="1"/>
</dbReference>
<name>U6M8I1_EIMMA</name>
<dbReference type="PANTHER" id="PTHR46007">
    <property type="entry name" value="MEDIATOR OF RNA POLYMERASE II TRANSCRIPTION SUBUNIT 12"/>
    <property type="match status" value="1"/>
</dbReference>
<sequence>MDQGTRSSSNDAAAPAPLLDVAASTGVAFSSRTAAAAPVFRLVAEAQRRVEAAAATAAEDVLQCLSAGVQQQQQPQPQEQQPLQQQQVEATARKDVDYVFRWHTAAAAGDAAPREHQREQDSHARAAAKAAAAVRTPGAPLSLVDVWQQPPLFPVYIHLKTLTRGFLPTALVAALQQEAAAIGVQLLPQLQQVCLFQGSTAYLLPLAAAAGDAAEPSVLRLKAGAPVVAACCCLRRAQQQQEPMEAGQQQQQQLLLLLLTTQSVAFFAVVLLRQQQQRRHRGIIDYGAGGCCPLLLPAAAGQQPQNSSTSKSCNVVQQQLWMAQLVALEDLSVDLPTDIRYLLQQQQQQREEQQQQLYRSPWYPVPRFFAQQQQQQQDGSSTMYACIGGQILQISINANATRSYVRRLPLRLSSSCSTTCCCDPTSNSSSSKSNSNSSYSNSVGSGDLGDSCPRCAAAAAAAVQRLQRHSGAAAAAAAAATGSCPGVVFVQEAGERLLAAADDAGGVYLLRLDSRREGRLFSRIAKGFAALFRLPHITALGTSGTMSVEEAAAGAPAAAAESGSCQSQMEGEDACDCPLCCKQPDTAPVTPATETGATEARDASEVTEEERDSSGPPAGAECVAYISPNCWQQQLLQEQQQQDQLTVADLCCSFTPDGCPLLTLVTSRGDRVMLLANRSQKVVVAAAGSSSSSRNGCSLVRGSYSLRVLSVLLSPEAAHYREMGSEPINSSRSNCNKSSRCSALVRGSSRWPLHDLQQQQQQHDQPQGGQQHQQQPAVTVCNNGLFVFSEGSSMQEEQQQQQTATTNRQSVLLSLRSSWPSDAPVKAAEAGSYPSAVAAAVASVQQPMHLHCCCRLSLRSPLLAAAEDRLLWWPLQQPQLSSNNTNSSLRQLLGGCTEGLPEFLVAPAGGISEGAGKDVQAATAAAATPGSSSRRLWLFTPTEFLLVDVSTRSSSSSSVCCRVVGAAAAKRGAAALRAHCTAAKTVRQQLLQQQQRSVLGRLQMEADAAAAATEAAVAAIECRREFPLLPPAAPQTRWGCLQLLVSLQVDNNNSDCSNVLQGRNLPRLTLIADAADSNGSNSSEQLQQQPQWIGALEMRLALLVGRLWGTPLYSSTKQQQQPQQQQQQQEGTTVTASTPTPATMPVCRLPLPYLEWLCAQLDLLLQQLLLLVGPRASTVSASLVHALAASHHPPWTYHRSSGGSNGSGDEKADGVFMLKLLVGCIDSLGNLQRLLEAAPGGQPYRLQLLRLLGFVLLLLLLEQQLRLIAAIERLPRSSRAFIWQHADGLWRGTAAAGASVSATADAAGIPSQLMCTRTLAQILQCSRIQKRLWRCLSTALLMVHHQSSPSLLQQGGQSLQSSPAAAIRSNRNDSEASSFLGLRWALGAADTRALFCWEAQAYMLQPQQQGTSSGLLQLADAVLSRFAGCAAEQRRQLMTECLLQLLLQQQDDSFSAVRLAVQQLMTAAAVPPAATLGRPTSRVRSLPSSEIEVGLQISDVVSAFKEAIRLAAAAENNSSSNQDGAALGWQRLLPRVLGYQCRERVLLDCSTLQVARVSQQQQQQQQQQEVEGLWMRLERSSGGELPLLLPGELLQWVALDCLFEAHEQQVLQCCREAVAAASAAAVAAANVEPVQQYAAVVTACNMLDDPICCGLLLRCRPETLQEWAVSSLLTIYGSSINSSSSCSVGASIVRAYLHCCFSRGLLAQGGLLAQLYTEQQHQQHQDRQRLLAASMYTALATTDATATQQQPGPSAAVRCMAAAEALQLLQEVQQERVSLIAAGACTPTCGSDLGSLFCSVVDEQQQHQQPQTLQQETELLQQIIFSLNTLQTVVKELQLPLIYWVALQQLQLQQCGQQQQQLWVTSLSSSDGLAGPLRFSLLPMPQLFRFAATADAPHLSLRALLLDLVLHLPAVLLQQQQQQTVGAAESVHAAAAALLSRLFLQASAAAGSCPTISMLQQMLPPAQQLAGSPVLLLLLRCCDFAWSGLPTLSNAATNAAAATGGTAVEVLQKGNMFVRCCLEVLHAVWREQQEQQELQQQQQEEQASLPGDLVLIATGWCQEAGFSYADAVEMYVHLLAEETLIEQTCDIFNAQLQQLQQQLQLQHQHQQVCGPVGLSQVRRHLQQVLLRLLLVWLKAADGVGPHSSSVYAVAHSEALDALLNHLCEPTDNTPQQQQLAESAKLVKVLLQSASAAKTPLEQQQQQQQQLLQLQRQQLLMLPHAYPDALGGATSGWMEGLMRE</sequence>
<dbReference type="GeneID" id="25334601"/>
<organism evidence="2 3">
    <name type="scientific">Eimeria maxima</name>
    <name type="common">Coccidian parasite</name>
    <dbReference type="NCBI Taxonomy" id="5804"/>
    <lineage>
        <taxon>Eukaryota</taxon>
        <taxon>Sar</taxon>
        <taxon>Alveolata</taxon>
        <taxon>Apicomplexa</taxon>
        <taxon>Conoidasida</taxon>
        <taxon>Coccidia</taxon>
        <taxon>Eucoccidiorida</taxon>
        <taxon>Eimeriorina</taxon>
        <taxon>Eimeriidae</taxon>
        <taxon>Eimeria</taxon>
    </lineage>
</organism>
<evidence type="ECO:0000313" key="3">
    <source>
        <dbReference type="Proteomes" id="UP000030763"/>
    </source>
</evidence>
<dbReference type="InterPro" id="IPR051647">
    <property type="entry name" value="Mediator_comp_sub12"/>
</dbReference>
<protein>
    <submittedName>
        <fullName evidence="2">Uncharacterized protein</fullName>
    </submittedName>
</protein>
<feature type="region of interest" description="Disordered" evidence="1">
    <location>
        <begin position="588"/>
        <end position="618"/>
    </location>
</feature>
<dbReference type="Proteomes" id="UP000030763">
    <property type="component" value="Unassembled WGS sequence"/>
</dbReference>
<dbReference type="GO" id="GO:0003713">
    <property type="term" value="F:transcription coactivator activity"/>
    <property type="evidence" value="ECO:0007669"/>
    <property type="project" value="TreeGrafter"/>
</dbReference>
<proteinExistence type="predicted"/>
<feature type="region of interest" description="Disordered" evidence="1">
    <location>
        <begin position="1115"/>
        <end position="1141"/>
    </location>
</feature>
<dbReference type="GO" id="GO:0045944">
    <property type="term" value="P:positive regulation of transcription by RNA polymerase II"/>
    <property type="evidence" value="ECO:0007669"/>
    <property type="project" value="TreeGrafter"/>
</dbReference>
<reference evidence="2" key="1">
    <citation type="submission" date="2013-10" db="EMBL/GenBank/DDBJ databases">
        <title>Genomic analysis of the causative agents of coccidiosis in chickens.</title>
        <authorList>
            <person name="Reid A.J."/>
            <person name="Blake D."/>
            <person name="Billington K."/>
            <person name="Browne H."/>
            <person name="Dunn M."/>
            <person name="Hung S."/>
            <person name="Kawahara F."/>
            <person name="Miranda-Saavedra D."/>
            <person name="Mourier T."/>
            <person name="Nagra H."/>
            <person name="Otto T.D."/>
            <person name="Rawlings N."/>
            <person name="Sanchez A."/>
            <person name="Sanders M."/>
            <person name="Subramaniam C."/>
            <person name="Tay Y."/>
            <person name="Dear P."/>
            <person name="Doerig C."/>
            <person name="Gruber A."/>
            <person name="Parkinson J."/>
            <person name="Shirley M."/>
            <person name="Wan K.L."/>
            <person name="Berriman M."/>
            <person name="Tomley F."/>
            <person name="Pain A."/>
        </authorList>
    </citation>
    <scope>NUCLEOTIDE SEQUENCE [LARGE SCALE GENOMIC DNA]</scope>
    <source>
        <strain evidence="2">Weybridge</strain>
    </source>
</reference>
<dbReference type="VEuPathDB" id="ToxoDB:EMWEY_00006150"/>
<accession>U6M8I1</accession>
<feature type="region of interest" description="Disordered" evidence="1">
    <location>
        <begin position="755"/>
        <end position="775"/>
    </location>
</feature>
<evidence type="ECO:0000313" key="2">
    <source>
        <dbReference type="EMBL" id="CDJ60331.1"/>
    </source>
</evidence>
<dbReference type="OMA" id="AYLHCCF"/>
<dbReference type="RefSeq" id="XP_013336981.1">
    <property type="nucleotide sequence ID" value="XM_013481527.1"/>
</dbReference>
<keyword evidence="3" id="KW-1185">Reference proteome</keyword>
<feature type="compositionally biased region" description="Low complexity" evidence="1">
    <location>
        <begin position="1118"/>
        <end position="1141"/>
    </location>
</feature>
<evidence type="ECO:0000256" key="1">
    <source>
        <dbReference type="SAM" id="MobiDB-lite"/>
    </source>
</evidence>